<dbReference type="AlphaFoldDB" id="A0A443SAK5"/>
<dbReference type="OrthoDB" id="309339at2759"/>
<name>A0A443SAK5_9ACAR</name>
<organism evidence="5 6">
    <name type="scientific">Leptotrombidium deliense</name>
    <dbReference type="NCBI Taxonomy" id="299467"/>
    <lineage>
        <taxon>Eukaryota</taxon>
        <taxon>Metazoa</taxon>
        <taxon>Ecdysozoa</taxon>
        <taxon>Arthropoda</taxon>
        <taxon>Chelicerata</taxon>
        <taxon>Arachnida</taxon>
        <taxon>Acari</taxon>
        <taxon>Acariformes</taxon>
        <taxon>Trombidiformes</taxon>
        <taxon>Prostigmata</taxon>
        <taxon>Anystina</taxon>
        <taxon>Parasitengona</taxon>
        <taxon>Trombiculoidea</taxon>
        <taxon>Trombiculidae</taxon>
        <taxon>Leptotrombidium</taxon>
    </lineage>
</organism>
<evidence type="ECO:0000313" key="5">
    <source>
        <dbReference type="EMBL" id="RWS24591.1"/>
    </source>
</evidence>
<dbReference type="GO" id="GO:0061512">
    <property type="term" value="P:protein localization to cilium"/>
    <property type="evidence" value="ECO:0007669"/>
    <property type="project" value="TreeGrafter"/>
</dbReference>
<reference evidence="5 6" key="1">
    <citation type="journal article" date="2018" name="Gigascience">
        <title>Genomes of trombidid mites reveal novel predicted allergens and laterally-transferred genes associated with secondary metabolism.</title>
        <authorList>
            <person name="Dong X."/>
            <person name="Chaisiri K."/>
            <person name="Xia D."/>
            <person name="Armstrong S.D."/>
            <person name="Fang Y."/>
            <person name="Donnelly M.J."/>
            <person name="Kadowaki T."/>
            <person name="McGarry J.W."/>
            <person name="Darby A.C."/>
            <person name="Makepeace B.L."/>
        </authorList>
    </citation>
    <scope>NUCLEOTIDE SEQUENCE [LARGE SCALE GENOMIC DNA]</scope>
    <source>
        <strain evidence="5">UoL-UT</strain>
    </source>
</reference>
<evidence type="ECO:0000313" key="6">
    <source>
        <dbReference type="Proteomes" id="UP000288716"/>
    </source>
</evidence>
<dbReference type="InterPro" id="IPR011990">
    <property type="entry name" value="TPR-like_helical_dom_sf"/>
</dbReference>
<sequence>MDTKSAIFVLRRATELCPNDPTLTIKLGLLLYTNGMAAKGVDRLMQLAHLSANSTGNLALALGVGSILQEIKMDIDGALYRYKMANKFESPSLWNNVAICFASRKKFVAAVSCLKRALYLNTCDWKINYNLGLLNLQLRQFASAFHYLKTAATLSNGLPHVFSLLAICLENLDDDTNARQAHITATKSTHGSVPLSIVNYAVYLYNKDFSVHKSVITELLMEYEQCWLKKRNNVADFDEQTMTVSTKLANILNLGSHMAWTKDTTVESTSGAINDSANVINTANESPVKEENIPDT</sequence>
<gene>
    <name evidence="5" type="ORF">B4U80_10696</name>
</gene>
<dbReference type="STRING" id="299467.A0A443SAK5"/>
<dbReference type="Gene3D" id="1.25.40.10">
    <property type="entry name" value="Tetratricopeptide repeat domain"/>
    <property type="match status" value="1"/>
</dbReference>
<dbReference type="SUPFAM" id="SSF48452">
    <property type="entry name" value="TPR-like"/>
    <property type="match status" value="1"/>
</dbReference>
<dbReference type="PANTHER" id="PTHR44186:SF1">
    <property type="entry name" value="BARDET-BIEDL SYNDROME 4 PROTEIN"/>
    <property type="match status" value="1"/>
</dbReference>
<keyword evidence="1" id="KW-0677">Repeat</keyword>
<keyword evidence="2" id="KW-0802">TPR repeat</keyword>
<comment type="caution">
    <text evidence="5">The sequence shown here is derived from an EMBL/GenBank/DDBJ whole genome shotgun (WGS) entry which is preliminary data.</text>
</comment>
<keyword evidence="6" id="KW-1185">Reference proteome</keyword>
<accession>A0A443SAK5</accession>
<dbReference type="EMBL" id="NCKV01004682">
    <property type="protein sequence ID" value="RWS24591.1"/>
    <property type="molecule type" value="Genomic_DNA"/>
</dbReference>
<feature type="region of interest" description="Disordered" evidence="4">
    <location>
        <begin position="277"/>
        <end position="296"/>
    </location>
</feature>
<dbReference type="GO" id="GO:0060271">
    <property type="term" value="P:cilium assembly"/>
    <property type="evidence" value="ECO:0007669"/>
    <property type="project" value="TreeGrafter"/>
</dbReference>
<dbReference type="GO" id="GO:0036064">
    <property type="term" value="C:ciliary basal body"/>
    <property type="evidence" value="ECO:0007669"/>
    <property type="project" value="TreeGrafter"/>
</dbReference>
<feature type="compositionally biased region" description="Basic and acidic residues" evidence="4">
    <location>
        <begin position="287"/>
        <end position="296"/>
    </location>
</feature>
<dbReference type="PANTHER" id="PTHR44186">
    <property type="match status" value="1"/>
</dbReference>
<comment type="similarity">
    <text evidence="3">Belongs to the BBS4 family.</text>
</comment>
<proteinExistence type="inferred from homology"/>
<dbReference type="InterPro" id="IPR019734">
    <property type="entry name" value="TPR_rpt"/>
</dbReference>
<dbReference type="Proteomes" id="UP000288716">
    <property type="component" value="Unassembled WGS sequence"/>
</dbReference>
<evidence type="ECO:0000256" key="3">
    <source>
        <dbReference type="ARBA" id="ARBA00023778"/>
    </source>
</evidence>
<protein>
    <submittedName>
        <fullName evidence="5">Bardet-Biedl syndrome 4-like protein</fullName>
    </submittedName>
</protein>
<dbReference type="VEuPathDB" id="VectorBase:LDEU007450"/>
<dbReference type="SMART" id="SM00028">
    <property type="entry name" value="TPR"/>
    <property type="match status" value="2"/>
</dbReference>
<evidence type="ECO:0000256" key="2">
    <source>
        <dbReference type="ARBA" id="ARBA00022803"/>
    </source>
</evidence>
<evidence type="ECO:0000256" key="1">
    <source>
        <dbReference type="ARBA" id="ARBA00022737"/>
    </source>
</evidence>
<evidence type="ECO:0000256" key="4">
    <source>
        <dbReference type="SAM" id="MobiDB-lite"/>
    </source>
</evidence>